<gene>
    <name evidence="1" type="ORF">SAMN05661109_02481</name>
</gene>
<dbReference type="EMBL" id="FOGQ01000015">
    <property type="protein sequence ID" value="SES27332.1"/>
    <property type="molecule type" value="Genomic_DNA"/>
</dbReference>
<keyword evidence="2" id="KW-1185">Reference proteome</keyword>
<sequence length="109" mass="12177">MRSASKSPNHIIIRHDLGRVLPVHAYSTPDVVGVIVEAGLNDRPWLVNTWLVNTWLVNTLRQLSCKPLAGSAVPEKIRDAAVARVYRASSETSALFNLVLRKPQVLDYY</sequence>
<protein>
    <submittedName>
        <fullName evidence="1">Uncharacterized protein</fullName>
    </submittedName>
</protein>
<accession>A0A1H9W0B2</accession>
<evidence type="ECO:0000313" key="2">
    <source>
        <dbReference type="Proteomes" id="UP000198929"/>
    </source>
</evidence>
<dbReference type="Proteomes" id="UP000198929">
    <property type="component" value="Unassembled WGS sequence"/>
</dbReference>
<name>A0A1H9W0B2_9CORY</name>
<evidence type="ECO:0000313" key="1">
    <source>
        <dbReference type="EMBL" id="SES27332.1"/>
    </source>
</evidence>
<proteinExistence type="predicted"/>
<dbReference type="AlphaFoldDB" id="A0A1H9W0B2"/>
<reference evidence="2" key="1">
    <citation type="submission" date="2016-10" db="EMBL/GenBank/DDBJ databases">
        <authorList>
            <person name="Varghese N."/>
            <person name="Submissions S."/>
        </authorList>
    </citation>
    <scope>NUCLEOTIDE SEQUENCE [LARGE SCALE GENOMIC DNA]</scope>
    <source>
        <strain evidence="2">DSM 20524</strain>
    </source>
</reference>
<organism evidence="1 2">
    <name type="scientific">Corynebacterium cystitidis DSM 20524</name>
    <dbReference type="NCBI Taxonomy" id="1121357"/>
    <lineage>
        <taxon>Bacteria</taxon>
        <taxon>Bacillati</taxon>
        <taxon>Actinomycetota</taxon>
        <taxon>Actinomycetes</taxon>
        <taxon>Mycobacteriales</taxon>
        <taxon>Corynebacteriaceae</taxon>
        <taxon>Corynebacterium</taxon>
    </lineage>
</organism>